<evidence type="ECO:0000256" key="1">
    <source>
        <dbReference type="SAM" id="MobiDB-lite"/>
    </source>
</evidence>
<dbReference type="Proteomes" id="UP001521222">
    <property type="component" value="Unassembled WGS sequence"/>
</dbReference>
<evidence type="ECO:0000313" key="2">
    <source>
        <dbReference type="EMBL" id="KAL1607172.1"/>
    </source>
</evidence>
<reference evidence="2 3" key="1">
    <citation type="submission" date="2024-02" db="EMBL/GenBank/DDBJ databases">
        <title>De novo assembly and annotation of 12 fungi associated with fruit tree decline syndrome in Ontario, Canada.</title>
        <authorList>
            <person name="Sulman M."/>
            <person name="Ellouze W."/>
            <person name="Ilyukhin E."/>
        </authorList>
    </citation>
    <scope>NUCLEOTIDE SEQUENCE [LARGE SCALE GENOMIC DNA]</scope>
    <source>
        <strain evidence="2 3">M97-236</strain>
    </source>
</reference>
<feature type="compositionally biased region" description="Basic and acidic residues" evidence="1">
    <location>
        <begin position="102"/>
        <end position="115"/>
    </location>
</feature>
<accession>A0ABR3RRW2</accession>
<keyword evidence="3" id="KW-1185">Reference proteome</keyword>
<evidence type="ECO:0000313" key="3">
    <source>
        <dbReference type="Proteomes" id="UP001521222"/>
    </source>
</evidence>
<protein>
    <submittedName>
        <fullName evidence="2">Uncharacterized protein</fullName>
    </submittedName>
</protein>
<feature type="region of interest" description="Disordered" evidence="1">
    <location>
        <begin position="82"/>
        <end position="117"/>
    </location>
</feature>
<proteinExistence type="predicted"/>
<sequence length="397" mass="44459">MCLKYFIAYPSCDHHEYLGSHHCRTTPCDLAEQHFHYIEDNFPISNCLELEAKRGAVACEACTAKHCDKLDPDEAPVQYYPPANNVSAKERSPTGYSLHTNSVKDEPGGVGKEKETEDCDYDHDYDYKSLSDADEDEWNILEEQGKVAHVDIPHDDIMAQMHRDYVQNQLKGLPNYLVQQRQNPPFVPPRLTAETCAMGAYLYYPMPLVSYVPMPSLPQWYGGIPALASVHMAPIPGAPTALQVIPPLAQEDVVVPTTPAIVPQRPDTPPTTPPMQHPLLPRPPAPFIVGTITDAYLRVEAAKRERMRERARRRQSSLRDSLPARSMALTDFMVYKRVRKGHHRNVDAADDAQLETWSNLPFAGEESDTEGGAEEYAGIAGTEKATCRFSCRLVTLM</sequence>
<comment type="caution">
    <text evidence="2">The sequence shown here is derived from an EMBL/GenBank/DDBJ whole genome shotgun (WGS) entry which is preliminary data.</text>
</comment>
<organism evidence="2 3">
    <name type="scientific">Nothophoma quercina</name>
    <dbReference type="NCBI Taxonomy" id="749835"/>
    <lineage>
        <taxon>Eukaryota</taxon>
        <taxon>Fungi</taxon>
        <taxon>Dikarya</taxon>
        <taxon>Ascomycota</taxon>
        <taxon>Pezizomycotina</taxon>
        <taxon>Dothideomycetes</taxon>
        <taxon>Pleosporomycetidae</taxon>
        <taxon>Pleosporales</taxon>
        <taxon>Pleosporineae</taxon>
        <taxon>Didymellaceae</taxon>
        <taxon>Nothophoma</taxon>
    </lineage>
</organism>
<dbReference type="EMBL" id="JAKIXB020000007">
    <property type="protein sequence ID" value="KAL1607172.1"/>
    <property type="molecule type" value="Genomic_DNA"/>
</dbReference>
<gene>
    <name evidence="2" type="ORF">SLS59_002876</name>
</gene>
<name>A0ABR3RRW2_9PLEO</name>